<protein>
    <submittedName>
        <fullName evidence="11">Neprilysin-1</fullName>
    </submittedName>
</protein>
<evidence type="ECO:0000259" key="8">
    <source>
        <dbReference type="Pfam" id="PF01431"/>
    </source>
</evidence>
<keyword evidence="5" id="KW-0378">Hydrolase</keyword>
<dbReference type="GO" id="GO:0004222">
    <property type="term" value="F:metalloendopeptidase activity"/>
    <property type="evidence" value="ECO:0007669"/>
    <property type="project" value="InterPro"/>
</dbReference>
<keyword evidence="10" id="KW-1185">Reference proteome</keyword>
<comment type="similarity">
    <text evidence="2">Belongs to the peptidase M13 family.</text>
</comment>
<dbReference type="KEGG" id="goe:100905355"/>
<dbReference type="InterPro" id="IPR000718">
    <property type="entry name" value="Peptidase_M13"/>
</dbReference>
<evidence type="ECO:0000256" key="4">
    <source>
        <dbReference type="ARBA" id="ARBA00022723"/>
    </source>
</evidence>
<evidence type="ECO:0000313" key="10">
    <source>
        <dbReference type="Proteomes" id="UP000694867"/>
    </source>
</evidence>
<keyword evidence="7" id="KW-0482">Metalloprotease</keyword>
<dbReference type="PROSITE" id="PS51885">
    <property type="entry name" value="NEPRILYSIN"/>
    <property type="match status" value="1"/>
</dbReference>
<dbReference type="GO" id="GO:0046872">
    <property type="term" value="F:metal ion binding"/>
    <property type="evidence" value="ECO:0007669"/>
    <property type="project" value="UniProtKB-KW"/>
</dbReference>
<dbReference type="SUPFAM" id="SSF55486">
    <property type="entry name" value="Metalloproteases ('zincins'), catalytic domain"/>
    <property type="match status" value="1"/>
</dbReference>
<dbReference type="Gene3D" id="3.40.390.10">
    <property type="entry name" value="Collagenase (Catalytic Domain)"/>
    <property type="match status" value="1"/>
</dbReference>
<dbReference type="Proteomes" id="UP000694867">
    <property type="component" value="Unplaced"/>
</dbReference>
<dbReference type="InterPro" id="IPR008753">
    <property type="entry name" value="Peptidase_M13_N"/>
</dbReference>
<reference evidence="11" key="1">
    <citation type="submission" date="2025-08" db="UniProtKB">
        <authorList>
            <consortium name="RefSeq"/>
        </authorList>
    </citation>
    <scope>IDENTIFICATION</scope>
</reference>
<dbReference type="Pfam" id="PF01431">
    <property type="entry name" value="Peptidase_M13"/>
    <property type="match status" value="1"/>
</dbReference>
<keyword evidence="4" id="KW-0479">Metal-binding</keyword>
<proteinExistence type="inferred from homology"/>
<dbReference type="AlphaFoldDB" id="A0AAJ7L5R8"/>
<dbReference type="InterPro" id="IPR042089">
    <property type="entry name" value="Peptidase_M13_dom_2"/>
</dbReference>
<evidence type="ECO:0000256" key="5">
    <source>
        <dbReference type="ARBA" id="ARBA00022801"/>
    </source>
</evidence>
<evidence type="ECO:0000256" key="3">
    <source>
        <dbReference type="ARBA" id="ARBA00022670"/>
    </source>
</evidence>
<evidence type="ECO:0000256" key="2">
    <source>
        <dbReference type="ARBA" id="ARBA00007357"/>
    </source>
</evidence>
<organism evidence="10 11">
    <name type="scientific">Galendromus occidentalis</name>
    <name type="common">western predatory mite</name>
    <dbReference type="NCBI Taxonomy" id="34638"/>
    <lineage>
        <taxon>Eukaryota</taxon>
        <taxon>Metazoa</taxon>
        <taxon>Ecdysozoa</taxon>
        <taxon>Arthropoda</taxon>
        <taxon>Chelicerata</taxon>
        <taxon>Arachnida</taxon>
        <taxon>Acari</taxon>
        <taxon>Parasitiformes</taxon>
        <taxon>Mesostigmata</taxon>
        <taxon>Gamasina</taxon>
        <taxon>Phytoseioidea</taxon>
        <taxon>Phytoseiidae</taxon>
        <taxon>Typhlodrominae</taxon>
        <taxon>Galendromus</taxon>
    </lineage>
</organism>
<feature type="domain" description="Peptidase M13 N-terminal" evidence="9">
    <location>
        <begin position="49"/>
        <end position="442"/>
    </location>
</feature>
<evidence type="ECO:0000256" key="6">
    <source>
        <dbReference type="ARBA" id="ARBA00022833"/>
    </source>
</evidence>
<dbReference type="CDD" id="cd08662">
    <property type="entry name" value="M13"/>
    <property type="match status" value="1"/>
</dbReference>
<comment type="cofactor">
    <cofactor evidence="1">
        <name>Zn(2+)</name>
        <dbReference type="ChEBI" id="CHEBI:29105"/>
    </cofactor>
</comment>
<feature type="domain" description="Peptidase M13 C-terminal" evidence="8">
    <location>
        <begin position="500"/>
        <end position="706"/>
    </location>
</feature>
<accession>A0AAJ7L5R8</accession>
<evidence type="ECO:0000313" key="11">
    <source>
        <dbReference type="RefSeq" id="XP_018496661.2"/>
    </source>
</evidence>
<dbReference type="GeneID" id="100905355"/>
<evidence type="ECO:0000259" key="9">
    <source>
        <dbReference type="Pfam" id="PF05649"/>
    </source>
</evidence>
<keyword evidence="3" id="KW-0645">Protease</keyword>
<evidence type="ECO:0000256" key="7">
    <source>
        <dbReference type="ARBA" id="ARBA00023049"/>
    </source>
</evidence>
<dbReference type="PANTHER" id="PTHR11733">
    <property type="entry name" value="ZINC METALLOPROTEASE FAMILY M13 NEPRILYSIN-RELATED"/>
    <property type="match status" value="1"/>
</dbReference>
<dbReference type="PRINTS" id="PR00786">
    <property type="entry name" value="NEPRILYSIN"/>
</dbReference>
<dbReference type="RefSeq" id="XP_018496661.2">
    <property type="nucleotide sequence ID" value="XM_018641145.2"/>
</dbReference>
<evidence type="ECO:0000256" key="1">
    <source>
        <dbReference type="ARBA" id="ARBA00001947"/>
    </source>
</evidence>
<dbReference type="InterPro" id="IPR018497">
    <property type="entry name" value="Peptidase_M13_C"/>
</dbReference>
<dbReference type="InterPro" id="IPR024079">
    <property type="entry name" value="MetalloPept_cat_dom_sf"/>
</dbReference>
<gene>
    <name evidence="11" type="primary">LOC100905355</name>
</gene>
<dbReference type="Pfam" id="PF05649">
    <property type="entry name" value="Peptidase_M13_N"/>
    <property type="match status" value="1"/>
</dbReference>
<dbReference type="GO" id="GO:0016485">
    <property type="term" value="P:protein processing"/>
    <property type="evidence" value="ECO:0007669"/>
    <property type="project" value="TreeGrafter"/>
</dbReference>
<dbReference type="Gene3D" id="1.10.1380.10">
    <property type="entry name" value="Neutral endopeptidase , domain2"/>
    <property type="match status" value="1"/>
</dbReference>
<keyword evidence="6" id="KW-0862">Zinc</keyword>
<name>A0AAJ7L5R8_9ACAR</name>
<dbReference type="GO" id="GO:0005886">
    <property type="term" value="C:plasma membrane"/>
    <property type="evidence" value="ECO:0007669"/>
    <property type="project" value="TreeGrafter"/>
</dbReference>
<sequence length="707" mass="81650">MQSYLENSVSMPVARTGREQKQSSRLCLTAECIHASSSILEAMDESADPCEDFYQFACGRWGAHNPLNPDMSGLDTLALLKNEMRRVFKDLLEAPITDRDGRSAGQAKIFYKSCINETAAEIKKEKPLLELLSSLKLKWPNVGEAPHANSTVSNDLENFDWHDTLIEFRRLKFETFFQVFSQADQLDSSSRILQLDQQEPLIPSVDFSTARGKKQIEAYHSMMVLAAELLGANRTQAIDDMKHVVLFEIKMRTFLESSEKRRNFTAINHRMTLAEINEFVPELRIHKLVDAIFERKFAPNTSLVVYAPTYLKKLNDLISNTPKRTLANYMGWRVVYFLMNFLDRRFVSLRQRYTNVVTGTTHPIPRWRLCVTLVNINLGMVTGAMFLKNHYSPWMKASAEMMIRDIREAFLENLSDLDWMDSSTKQSAIRKALAMNFKVAYPDEILDQNWLERNHKVVFTTDNIFENIIRVSKFRHLKELETLGKENDLRRWLMTPGTVNAFYTRTGNFITLPAAILQPPMFHPSYPPAKNYGGIGVVIGHEITHGFDDKGRQFDEHGNLKQWWQHEALQRFKDKARCMIEQYSGYRVKEINMMINGFKTQGENIADNGGIMQSYTAFRRRQDELKSTKIRLPGVNFTDEQLFFLTYAQIWCSSSTIERAIQDVRFSDHTAPRYRVIGALSNSKEFSTAYRCPIGSPMNPRRKCSVW</sequence>
<dbReference type="PANTHER" id="PTHR11733:SF133">
    <property type="entry name" value="PHOSPHATE-REGULATING NEUTRAL ENDOPEPTIDASE PHEX"/>
    <property type="match status" value="1"/>
</dbReference>